<keyword evidence="5 8" id="KW-0812">Transmembrane</keyword>
<evidence type="ECO:0000256" key="1">
    <source>
        <dbReference type="ARBA" id="ARBA00004651"/>
    </source>
</evidence>
<keyword evidence="3" id="KW-0328">Glycosyltransferase</keyword>
<evidence type="ECO:0000259" key="9">
    <source>
        <dbReference type="Pfam" id="PF02366"/>
    </source>
</evidence>
<dbReference type="InterPro" id="IPR003342">
    <property type="entry name" value="ArnT-like_N"/>
</dbReference>
<dbReference type="GO" id="GO:0000030">
    <property type="term" value="F:mannosyltransferase activity"/>
    <property type="evidence" value="ECO:0007669"/>
    <property type="project" value="InterPro"/>
</dbReference>
<feature type="transmembrane region" description="Helical" evidence="8">
    <location>
        <begin position="186"/>
        <end position="204"/>
    </location>
</feature>
<feature type="transmembrane region" description="Helical" evidence="8">
    <location>
        <begin position="83"/>
        <end position="102"/>
    </location>
</feature>
<name>A0AA42CLN6_9HYPH</name>
<dbReference type="InterPro" id="IPR050297">
    <property type="entry name" value="LipidA_mod_glycosyltrf_83"/>
</dbReference>
<dbReference type="GO" id="GO:0005886">
    <property type="term" value="C:plasma membrane"/>
    <property type="evidence" value="ECO:0007669"/>
    <property type="project" value="UniProtKB-SubCell"/>
</dbReference>
<keyword evidence="7 8" id="KW-0472">Membrane</keyword>
<feature type="transmembrane region" description="Helical" evidence="8">
    <location>
        <begin position="216"/>
        <end position="233"/>
    </location>
</feature>
<evidence type="ECO:0000313" key="10">
    <source>
        <dbReference type="EMBL" id="MCW6507562.1"/>
    </source>
</evidence>
<dbReference type="PANTHER" id="PTHR33908:SF3">
    <property type="entry name" value="UNDECAPRENYL PHOSPHATE-ALPHA-4-AMINO-4-DEOXY-L-ARABINOSE ARABINOSYL TRANSFERASE"/>
    <property type="match status" value="1"/>
</dbReference>
<evidence type="ECO:0000256" key="5">
    <source>
        <dbReference type="ARBA" id="ARBA00022692"/>
    </source>
</evidence>
<feature type="transmembrane region" description="Helical" evidence="8">
    <location>
        <begin position="268"/>
        <end position="289"/>
    </location>
</feature>
<protein>
    <submittedName>
        <fullName evidence="10">Glycosyltransferase family 39 protein</fullName>
    </submittedName>
</protein>
<dbReference type="GO" id="GO:0006493">
    <property type="term" value="P:protein O-linked glycosylation"/>
    <property type="evidence" value="ECO:0007669"/>
    <property type="project" value="InterPro"/>
</dbReference>
<accession>A0AA42CLN6</accession>
<feature type="transmembrane region" description="Helical" evidence="8">
    <location>
        <begin position="296"/>
        <end position="314"/>
    </location>
</feature>
<keyword evidence="2" id="KW-1003">Cell membrane</keyword>
<dbReference type="AlphaFoldDB" id="A0AA42CLN6"/>
<evidence type="ECO:0000256" key="6">
    <source>
        <dbReference type="ARBA" id="ARBA00022989"/>
    </source>
</evidence>
<evidence type="ECO:0000256" key="8">
    <source>
        <dbReference type="SAM" id="Phobius"/>
    </source>
</evidence>
<dbReference type="RefSeq" id="WP_282583931.1">
    <property type="nucleotide sequence ID" value="NZ_JAMOIM010000003.1"/>
</dbReference>
<dbReference type="Proteomes" id="UP001165667">
    <property type="component" value="Unassembled WGS sequence"/>
</dbReference>
<evidence type="ECO:0000256" key="3">
    <source>
        <dbReference type="ARBA" id="ARBA00022676"/>
    </source>
</evidence>
<keyword evidence="11" id="KW-1185">Reference proteome</keyword>
<dbReference type="GO" id="GO:0016763">
    <property type="term" value="F:pentosyltransferase activity"/>
    <property type="evidence" value="ECO:0007669"/>
    <property type="project" value="TreeGrafter"/>
</dbReference>
<comment type="caution">
    <text evidence="10">The sequence shown here is derived from an EMBL/GenBank/DDBJ whole genome shotgun (WGS) entry which is preliminary data.</text>
</comment>
<feature type="transmembrane region" description="Helical" evidence="8">
    <location>
        <begin position="138"/>
        <end position="155"/>
    </location>
</feature>
<feature type="transmembrane region" description="Helical" evidence="8">
    <location>
        <begin position="114"/>
        <end position="132"/>
    </location>
</feature>
<dbReference type="GO" id="GO:0010041">
    <property type="term" value="P:response to iron(III) ion"/>
    <property type="evidence" value="ECO:0007669"/>
    <property type="project" value="TreeGrafter"/>
</dbReference>
<organism evidence="10 11">
    <name type="scientific">Lichenifustis flavocetrariae</name>
    <dbReference type="NCBI Taxonomy" id="2949735"/>
    <lineage>
        <taxon>Bacteria</taxon>
        <taxon>Pseudomonadati</taxon>
        <taxon>Pseudomonadota</taxon>
        <taxon>Alphaproteobacteria</taxon>
        <taxon>Hyphomicrobiales</taxon>
        <taxon>Lichenihabitantaceae</taxon>
        <taxon>Lichenifustis</taxon>
    </lineage>
</organism>
<gene>
    <name evidence="10" type="ORF">M8523_05945</name>
</gene>
<comment type="subcellular location">
    <subcellularLocation>
        <location evidence="1">Cell membrane</location>
        <topology evidence="1">Multi-pass membrane protein</topology>
    </subcellularLocation>
</comment>
<feature type="transmembrane region" description="Helical" evidence="8">
    <location>
        <begin position="320"/>
        <end position="337"/>
    </location>
</feature>
<dbReference type="EMBL" id="JAMOIM010000003">
    <property type="protein sequence ID" value="MCW6507562.1"/>
    <property type="molecule type" value="Genomic_DNA"/>
</dbReference>
<dbReference type="PANTHER" id="PTHR33908">
    <property type="entry name" value="MANNOSYLTRANSFERASE YKCB-RELATED"/>
    <property type="match status" value="1"/>
</dbReference>
<evidence type="ECO:0000256" key="2">
    <source>
        <dbReference type="ARBA" id="ARBA00022475"/>
    </source>
</evidence>
<keyword evidence="4" id="KW-0808">Transferase</keyword>
<feature type="transmembrane region" description="Helical" evidence="8">
    <location>
        <begin position="349"/>
        <end position="370"/>
    </location>
</feature>
<dbReference type="GO" id="GO:0009103">
    <property type="term" value="P:lipopolysaccharide biosynthetic process"/>
    <property type="evidence" value="ECO:0007669"/>
    <property type="project" value="TreeGrafter"/>
</dbReference>
<feature type="transmembrane region" description="Helical" evidence="8">
    <location>
        <begin position="410"/>
        <end position="431"/>
    </location>
</feature>
<proteinExistence type="predicted"/>
<evidence type="ECO:0000256" key="4">
    <source>
        <dbReference type="ARBA" id="ARBA00022679"/>
    </source>
</evidence>
<evidence type="ECO:0000313" key="11">
    <source>
        <dbReference type="Proteomes" id="UP001165667"/>
    </source>
</evidence>
<feature type="transmembrane region" description="Helical" evidence="8">
    <location>
        <begin position="382"/>
        <end position="403"/>
    </location>
</feature>
<feature type="domain" description="ArnT-like N-terminal" evidence="9">
    <location>
        <begin position="6"/>
        <end position="231"/>
    </location>
</feature>
<dbReference type="Pfam" id="PF02366">
    <property type="entry name" value="PMT"/>
    <property type="match status" value="1"/>
</dbReference>
<sequence>MLLLIAVTLALYLPGFTSLPPMDRDEPRFAQASKQMLETGDFVDIRYQGEARNKKPVGIYWVQASAVALGEKLGVPDALKTIWLYRLPSLLGAITAVLGTYWTALALTSRRTSLLAALLFASTILITVEAHLAKTDAVLLATVTVAMGSLVRLYFASRRGATRVSLVHPALFWTAIGVGILVKGPITPMVVAFAVIVLCVKDRAVRWLAILRPGIGLLWVVVLVLPWLGLILLRTKGAFLADSVGHDMFGKVAGVQESHGAPPGTYLAAFWVTAWPMAPFAAIAAWGVWRARRDPAIAFLLAWLIPTWLLFEIVPTKLPHYVLPVYPAIAILTALVLDGGVSPRARSRVAFIAVLILLGILPLALVAVLVGGRGYLWSDLPVGTLLAGIPVVLLLGGCVIWSARNIREGAFARAATGAVAAAILLNLFVLGRVLTPSVSDMLAVSGRLAQAGAAAIEPGCRSPTFATSGDHEPSLVFLTGTNLLLTTPQLAASFLKEGDCRGAFVESGGEQEFTAALGTRPDVHLAQRVVGTSINGGGRLDIGVYVRQRDRP</sequence>
<reference evidence="10" key="1">
    <citation type="submission" date="2022-05" db="EMBL/GenBank/DDBJ databases">
        <authorList>
            <person name="Pankratov T."/>
        </authorList>
    </citation>
    <scope>NUCLEOTIDE SEQUENCE</scope>
    <source>
        <strain evidence="10">BP6-180914</strain>
    </source>
</reference>
<evidence type="ECO:0000256" key="7">
    <source>
        <dbReference type="ARBA" id="ARBA00023136"/>
    </source>
</evidence>
<keyword evidence="6 8" id="KW-1133">Transmembrane helix</keyword>